<feature type="transmembrane region" description="Helical" evidence="7">
    <location>
        <begin position="209"/>
        <end position="229"/>
    </location>
</feature>
<dbReference type="Pfam" id="PF22777">
    <property type="entry name" value="VKGC_lumenal_dom"/>
    <property type="match status" value="1"/>
</dbReference>
<dbReference type="InterPro" id="IPR011020">
    <property type="entry name" value="HTTM-like"/>
</dbReference>
<dbReference type="PANTHER" id="PTHR12639:SF7">
    <property type="entry name" value="HTTM DOMAIN-CONTAINING PROTEIN"/>
    <property type="match status" value="1"/>
</dbReference>
<reference evidence="10" key="1">
    <citation type="submission" date="2012-06" db="EMBL/GenBank/DDBJ databases">
        <title>The complete genome of Flexibacter litoralis DSM 6794.</title>
        <authorList>
            <person name="Lucas S."/>
            <person name="Copeland A."/>
            <person name="Lapidus A."/>
            <person name="Glavina del Rio T."/>
            <person name="Dalin E."/>
            <person name="Tice H."/>
            <person name="Bruce D."/>
            <person name="Goodwin L."/>
            <person name="Pitluck S."/>
            <person name="Peters L."/>
            <person name="Ovchinnikova G."/>
            <person name="Lu M."/>
            <person name="Kyrpides N."/>
            <person name="Mavromatis K."/>
            <person name="Ivanova N."/>
            <person name="Brettin T."/>
            <person name="Detter J.C."/>
            <person name="Han C."/>
            <person name="Larimer F."/>
            <person name="Land M."/>
            <person name="Hauser L."/>
            <person name="Markowitz V."/>
            <person name="Cheng J.-F."/>
            <person name="Hugenholtz P."/>
            <person name="Woyke T."/>
            <person name="Wu D."/>
            <person name="Spring S."/>
            <person name="Lang E."/>
            <person name="Kopitz M."/>
            <person name="Brambilla E."/>
            <person name="Klenk H.-P."/>
            <person name="Eisen J.A."/>
        </authorList>
    </citation>
    <scope>NUCLEOTIDE SEQUENCE [LARGE SCALE GENOMIC DNA]</scope>
    <source>
        <strain evidence="10">ATCC 23117 / DSM 6794 / NBRC 15988 / NCIMB 1366 / Sio-4</strain>
    </source>
</reference>
<dbReference type="SMART" id="SM00752">
    <property type="entry name" value="HTTM"/>
    <property type="match status" value="1"/>
</dbReference>
<dbReference type="STRING" id="880071.Fleli_0657"/>
<dbReference type="Pfam" id="PF05090">
    <property type="entry name" value="HTTM"/>
    <property type="match status" value="1"/>
</dbReference>
<dbReference type="OrthoDB" id="341137at2"/>
<dbReference type="Proteomes" id="UP000006054">
    <property type="component" value="Chromosome"/>
</dbReference>
<evidence type="ECO:0000259" key="8">
    <source>
        <dbReference type="SMART" id="SM00752"/>
    </source>
</evidence>
<comment type="subcellular location">
    <subcellularLocation>
        <location evidence="1">Endomembrane system</location>
        <topology evidence="1">Multi-pass membrane protein</topology>
    </subcellularLocation>
</comment>
<organism evidence="9 10">
    <name type="scientific">Bernardetia litoralis (strain ATCC 23117 / DSM 6794 / NBRC 15988 / NCIMB 1366 / Fx l1 / Sio-4)</name>
    <name type="common">Flexibacter litoralis</name>
    <dbReference type="NCBI Taxonomy" id="880071"/>
    <lineage>
        <taxon>Bacteria</taxon>
        <taxon>Pseudomonadati</taxon>
        <taxon>Bacteroidota</taxon>
        <taxon>Cytophagia</taxon>
        <taxon>Cytophagales</taxon>
        <taxon>Bernardetiaceae</taxon>
        <taxon>Bernardetia</taxon>
    </lineage>
</organism>
<keyword evidence="10" id="KW-1185">Reference proteome</keyword>
<dbReference type="KEGG" id="fli:Fleli_0657"/>
<dbReference type="RefSeq" id="WP_014796579.1">
    <property type="nucleotide sequence ID" value="NC_018018.1"/>
</dbReference>
<dbReference type="GO" id="GO:0019842">
    <property type="term" value="F:vitamin binding"/>
    <property type="evidence" value="ECO:0007669"/>
    <property type="project" value="TreeGrafter"/>
</dbReference>
<dbReference type="PANTHER" id="PTHR12639">
    <property type="entry name" value="VITAMIN K-DEPENDENT GAMMA-CARBOXYLASE"/>
    <property type="match status" value="1"/>
</dbReference>
<dbReference type="GO" id="GO:0008488">
    <property type="term" value="F:gamma-glutamyl carboxylase activity"/>
    <property type="evidence" value="ECO:0007669"/>
    <property type="project" value="InterPro"/>
</dbReference>
<accession>I4AGN5</accession>
<keyword evidence="5" id="KW-1015">Disulfide bond</keyword>
<evidence type="ECO:0000256" key="3">
    <source>
        <dbReference type="ARBA" id="ARBA00022989"/>
    </source>
</evidence>
<dbReference type="AlphaFoldDB" id="I4AGN5"/>
<feature type="transmembrane region" description="Helical" evidence="7">
    <location>
        <begin position="303"/>
        <end position="324"/>
    </location>
</feature>
<evidence type="ECO:0000313" key="9">
    <source>
        <dbReference type="EMBL" id="AFM03120.1"/>
    </source>
</evidence>
<dbReference type="InterPro" id="IPR053934">
    <property type="entry name" value="HTTM_dom"/>
</dbReference>
<keyword evidence="3 7" id="KW-1133">Transmembrane helix</keyword>
<dbReference type="InterPro" id="IPR053935">
    <property type="entry name" value="VKGC_lumenal_dom"/>
</dbReference>
<dbReference type="InterPro" id="IPR007782">
    <property type="entry name" value="VKG_COase"/>
</dbReference>
<gene>
    <name evidence="9" type="ordered locus">Fleli_0657</name>
</gene>
<feature type="transmembrane region" description="Helical" evidence="7">
    <location>
        <begin position="151"/>
        <end position="170"/>
    </location>
</feature>
<evidence type="ECO:0000313" key="10">
    <source>
        <dbReference type="Proteomes" id="UP000006054"/>
    </source>
</evidence>
<dbReference type="EMBL" id="CP003345">
    <property type="protein sequence ID" value="AFM03120.1"/>
    <property type="molecule type" value="Genomic_DNA"/>
</dbReference>
<feature type="transmembrane region" description="Helical" evidence="7">
    <location>
        <begin position="113"/>
        <end position="130"/>
    </location>
</feature>
<keyword evidence="2 7" id="KW-0812">Transmembrane</keyword>
<evidence type="ECO:0000256" key="1">
    <source>
        <dbReference type="ARBA" id="ARBA00004127"/>
    </source>
</evidence>
<feature type="transmembrane region" description="Helical" evidence="7">
    <location>
        <begin position="236"/>
        <end position="254"/>
    </location>
</feature>
<protein>
    <submittedName>
        <fullName evidence="9">Vitamin K-dependent gamma-carboxylase</fullName>
    </submittedName>
</protein>
<evidence type="ECO:0000256" key="4">
    <source>
        <dbReference type="ARBA" id="ARBA00023136"/>
    </source>
</evidence>
<feature type="domain" description="HTTM-like" evidence="8">
    <location>
        <begin position="12"/>
        <end position="273"/>
    </location>
</feature>
<evidence type="ECO:0000256" key="5">
    <source>
        <dbReference type="ARBA" id="ARBA00023157"/>
    </source>
</evidence>
<feature type="transmembrane region" description="Helical" evidence="7">
    <location>
        <begin position="260"/>
        <end position="283"/>
    </location>
</feature>
<evidence type="ECO:0000256" key="7">
    <source>
        <dbReference type="SAM" id="Phobius"/>
    </source>
</evidence>
<keyword evidence="6" id="KW-0456">Lyase</keyword>
<dbReference type="HOGENOM" id="CLU_020495_1_0_10"/>
<evidence type="ECO:0000256" key="2">
    <source>
        <dbReference type="ARBA" id="ARBA00022692"/>
    </source>
</evidence>
<sequence length="468" mass="55206">MKLYTKLKNFLNQPIDIAPLIYARIILGILMTFELCGGALSPYGKTLITGDYHFSYSFAPFIKPWSEPFLMYAHFGINFILGLMVVFGFKYRFACIAMFFSATSIFLMEKTLYINHVYLYCILFLVFAFLPANRAFSVDAHQNPKIKSSEIPAWTVYCIVFQLSIVYFYAGIAKLNIDWLHAQPMQMWLAGKINHPIPYLGILLAHKSHAFLVAYGGIIFDLLVVPLMLWKKTRKLAFILAIFFHAINALTFGIGTFPWFSIAATALFFPPSVFRNWWIFTYFDKKLPKQNTHLFKYSDKSKLYQNFVYSFFILFFVIQFFLPWRAFLYGEDPSWTEQGHFFSWRMMLRSKKGITTFHVSDAKSNKNEIANPSKHLSYRQRRKMYKDPDMILQYVHFLAEFYKKEKGYKEPIIKVKSEMSLNNRKKQLFIDSNIDLTKEKQSWRLYKWVIPLRETEYIENDENEDPSD</sequence>
<dbReference type="GO" id="GO:0012505">
    <property type="term" value="C:endomembrane system"/>
    <property type="evidence" value="ECO:0007669"/>
    <property type="project" value="UniProtKB-SubCell"/>
</dbReference>
<dbReference type="eggNOG" id="COG3250">
    <property type="taxonomic scope" value="Bacteria"/>
</dbReference>
<proteinExistence type="predicted"/>
<keyword evidence="4 7" id="KW-0472">Membrane</keyword>
<name>I4AGN5_BERLS</name>
<feature type="transmembrane region" description="Helical" evidence="7">
    <location>
        <begin position="21"/>
        <end position="40"/>
    </location>
</feature>
<evidence type="ECO:0000256" key="6">
    <source>
        <dbReference type="ARBA" id="ARBA00023239"/>
    </source>
</evidence>
<feature type="transmembrane region" description="Helical" evidence="7">
    <location>
        <begin position="69"/>
        <end position="86"/>
    </location>
</feature>